<feature type="compositionally biased region" description="Basic and acidic residues" evidence="1">
    <location>
        <begin position="319"/>
        <end position="329"/>
    </location>
</feature>
<reference evidence="4" key="1">
    <citation type="submission" date="2025-08" db="UniProtKB">
        <authorList>
            <consortium name="Ensembl"/>
        </authorList>
    </citation>
    <scope>IDENTIFICATION</scope>
</reference>
<feature type="compositionally biased region" description="Polar residues" evidence="1">
    <location>
        <begin position="293"/>
        <end position="303"/>
    </location>
</feature>
<feature type="region of interest" description="Disordered" evidence="1">
    <location>
        <begin position="363"/>
        <end position="437"/>
    </location>
</feature>
<dbReference type="InterPro" id="IPR002861">
    <property type="entry name" value="Reeler_dom"/>
</dbReference>
<evidence type="ECO:0000313" key="4">
    <source>
        <dbReference type="Ensembl" id="ENSLCNP00005010390.1"/>
    </source>
</evidence>
<dbReference type="Proteomes" id="UP000472241">
    <property type="component" value="Unplaced"/>
</dbReference>
<dbReference type="Gene3D" id="2.60.40.4060">
    <property type="entry name" value="Reeler domain"/>
    <property type="match status" value="1"/>
</dbReference>
<keyword evidence="5" id="KW-1185">Reference proteome</keyword>
<dbReference type="PANTHER" id="PTHR45828:SF51">
    <property type="entry name" value="REELIN DOMAIN-CONTAINING PROTEIN 1"/>
    <property type="match status" value="1"/>
</dbReference>
<feature type="chain" id="PRO_5025493135" evidence="2">
    <location>
        <begin position="24"/>
        <end position="526"/>
    </location>
</feature>
<feature type="compositionally biased region" description="Polar residues" evidence="1">
    <location>
        <begin position="253"/>
        <end position="271"/>
    </location>
</feature>
<keyword evidence="2" id="KW-0732">Signal</keyword>
<dbReference type="GeneID" id="115511529"/>
<evidence type="ECO:0000256" key="2">
    <source>
        <dbReference type="SAM" id="SignalP"/>
    </source>
</evidence>
<sequence length="526" mass="56946">MRVPAALTGWACAALCLASCSTAFSHGAGSVACQDMQPKHLQAQPQNPGTHHITIHTSRSSYLPGDIVPVTVRSSRDFMGFLLQARRVSDHQIAGTFVSIPPHSKPMACFQEADTVTHSDKSRKRNLAFEWQAPAQPVGDIRFLLSVVQSYFVYWERIESPVMSQQTRSRAHRDGPVQPSSPMPTPGWRPEGTEGIAPAPSPPATLPQRRADIFAVALTRATEENSLDSSPASFWVMEFPGGTETLLQSSSHTATAISNGQQPRGDSSPTLEPSLDVRGLERLMAPGRFSSEGIASSPSTYFRTQDDPSFGSLETCLPSDRDEQDKMESSNRTVMRSRLPTVHLTYPRHFWSSEAFTGSEARAATSTPVFHTSATSRPPAAGSQSEASRPSASFLPQSKYKEPRVGEGNGRGRGGYPRKPNPRPEVEQEGHGAPSGLQLRTSQLGILLCLSATLGMALAAGLRYLHAQYCHTQTEVSFSEPAGDAITSSDGGETVHVRKIGENSFVSVEVEYNWITSSVGSERTVL</sequence>
<dbReference type="CDD" id="cd08544">
    <property type="entry name" value="Reeler"/>
    <property type="match status" value="1"/>
</dbReference>
<evidence type="ECO:0000256" key="1">
    <source>
        <dbReference type="SAM" id="MobiDB-lite"/>
    </source>
</evidence>
<feature type="domain" description="Reelin" evidence="3">
    <location>
        <begin position="18"/>
        <end position="179"/>
    </location>
</feature>
<dbReference type="CTD" id="345051"/>
<dbReference type="InterPro" id="IPR051237">
    <property type="entry name" value="Ferric-chelate_Red/DefProt"/>
</dbReference>
<feature type="region of interest" description="Disordered" evidence="1">
    <location>
        <begin position="289"/>
        <end position="334"/>
    </location>
</feature>
<accession>A0A667HGN9</accession>
<dbReference type="PROSITE" id="PS51019">
    <property type="entry name" value="REELIN"/>
    <property type="match status" value="1"/>
</dbReference>
<gene>
    <name evidence="4" type="primary">REELD1</name>
</gene>
<feature type="signal peptide" evidence="2">
    <location>
        <begin position="1"/>
        <end position="23"/>
    </location>
</feature>
<proteinExistence type="predicted"/>
<feature type="region of interest" description="Disordered" evidence="1">
    <location>
        <begin position="253"/>
        <end position="274"/>
    </location>
</feature>
<feature type="region of interest" description="Disordered" evidence="1">
    <location>
        <begin position="163"/>
        <end position="207"/>
    </location>
</feature>
<dbReference type="Pfam" id="PF02014">
    <property type="entry name" value="Reeler"/>
    <property type="match status" value="1"/>
</dbReference>
<dbReference type="InterPro" id="IPR042307">
    <property type="entry name" value="Reeler_sf"/>
</dbReference>
<dbReference type="PROSITE" id="PS51257">
    <property type="entry name" value="PROKAR_LIPOPROTEIN"/>
    <property type="match status" value="1"/>
</dbReference>
<organism evidence="4 5">
    <name type="scientific">Lynx canadensis</name>
    <name type="common">Canada lynx</name>
    <name type="synonym">Felis canadensis</name>
    <dbReference type="NCBI Taxonomy" id="61383"/>
    <lineage>
        <taxon>Eukaryota</taxon>
        <taxon>Metazoa</taxon>
        <taxon>Chordata</taxon>
        <taxon>Craniata</taxon>
        <taxon>Vertebrata</taxon>
        <taxon>Euteleostomi</taxon>
        <taxon>Mammalia</taxon>
        <taxon>Eutheria</taxon>
        <taxon>Laurasiatheria</taxon>
        <taxon>Carnivora</taxon>
        <taxon>Feliformia</taxon>
        <taxon>Felidae</taxon>
        <taxon>Felinae</taxon>
        <taxon>Lynx</taxon>
    </lineage>
</organism>
<evidence type="ECO:0000313" key="5">
    <source>
        <dbReference type="Proteomes" id="UP000472241"/>
    </source>
</evidence>
<name>A0A667HGN9_LYNCA</name>
<feature type="compositionally biased region" description="Polar residues" evidence="1">
    <location>
        <begin position="364"/>
        <end position="396"/>
    </location>
</feature>
<dbReference type="Ensembl" id="ENSLCNT00005011653.1">
    <property type="protein sequence ID" value="ENSLCNP00005010390.1"/>
    <property type="gene ID" value="ENSLCNG00005006778.1"/>
</dbReference>
<dbReference type="GO" id="GO:0016020">
    <property type="term" value="C:membrane"/>
    <property type="evidence" value="ECO:0007669"/>
    <property type="project" value="TreeGrafter"/>
</dbReference>
<protein>
    <submittedName>
        <fullName evidence="4">Reeler domain containing 1</fullName>
    </submittedName>
</protein>
<evidence type="ECO:0000259" key="3">
    <source>
        <dbReference type="PROSITE" id="PS51019"/>
    </source>
</evidence>
<dbReference type="AlphaFoldDB" id="A0A667HGN9"/>
<dbReference type="PANTHER" id="PTHR45828">
    <property type="entry name" value="CYTOCHROME B561/FERRIC REDUCTASE TRANSMEMBRANE"/>
    <property type="match status" value="1"/>
</dbReference>
<dbReference type="RefSeq" id="XP_030167757.1">
    <property type="nucleotide sequence ID" value="XM_030311897.1"/>
</dbReference>
<reference evidence="4" key="2">
    <citation type="submission" date="2025-09" db="UniProtKB">
        <authorList>
            <consortium name="Ensembl"/>
        </authorList>
    </citation>
    <scope>IDENTIFICATION</scope>
</reference>